<keyword evidence="8" id="KW-1185">Reference proteome</keyword>
<dbReference type="GO" id="GO:0006412">
    <property type="term" value="P:translation"/>
    <property type="evidence" value="ECO:0007669"/>
    <property type="project" value="UniProtKB-UniRule"/>
</dbReference>
<keyword evidence="3 6" id="KW-0687">Ribonucleoprotein</keyword>
<accession>A0A288QVH4</accession>
<dbReference type="Proteomes" id="UP000254912">
    <property type="component" value="Unassembled WGS sequence"/>
</dbReference>
<dbReference type="InterPro" id="IPR001790">
    <property type="entry name" value="Ribosomal_uL10"/>
</dbReference>
<dbReference type="OrthoDB" id="9808307at2"/>
<dbReference type="GO" id="GO:0015934">
    <property type="term" value="C:large ribosomal subunit"/>
    <property type="evidence" value="ECO:0007669"/>
    <property type="project" value="InterPro"/>
</dbReference>
<dbReference type="PANTHER" id="PTHR11560">
    <property type="entry name" value="39S RIBOSOMAL PROTEIN L10, MITOCHONDRIAL"/>
    <property type="match status" value="1"/>
</dbReference>
<dbReference type="GeneID" id="94545361"/>
<comment type="similarity">
    <text evidence="1 6">Belongs to the universal ribosomal protein uL10 family.</text>
</comment>
<dbReference type="InterPro" id="IPR022973">
    <property type="entry name" value="Ribosomal_uL10_bac"/>
</dbReference>
<dbReference type="RefSeq" id="WP_070229468.1">
    <property type="nucleotide sequence ID" value="NZ_BJYO01000003.1"/>
</dbReference>
<comment type="subunit">
    <text evidence="4 6">Part of the ribosomal stalk of the 50S ribosomal subunit. The N-terminus interacts with L11 and the large rRNA to form the base of the stalk. The C-terminus forms an elongated spine to which L12 dimers bind in a sequential fashion forming a multimeric L10(L12)X complex.</text>
</comment>
<keyword evidence="6" id="KW-0699">rRNA-binding</keyword>
<comment type="function">
    <text evidence="6">Forms part of the ribosomal stalk, playing a central role in the interaction of the ribosome with GTP-bound translation factors.</text>
</comment>
<gene>
    <name evidence="6" type="primary">rplJ</name>
    <name evidence="7" type="ORF">DFP99_0903</name>
</gene>
<comment type="caution">
    <text evidence="7">The sequence shown here is derived from an EMBL/GenBank/DDBJ whole genome shotgun (WGS) entry which is preliminary data.</text>
</comment>
<dbReference type="Pfam" id="PF00466">
    <property type="entry name" value="Ribosomal_L10"/>
    <property type="match status" value="1"/>
</dbReference>
<evidence type="ECO:0000256" key="4">
    <source>
        <dbReference type="ARBA" id="ARBA00026025"/>
    </source>
</evidence>
<dbReference type="Gene3D" id="6.10.250.290">
    <property type="match status" value="1"/>
</dbReference>
<evidence type="ECO:0000256" key="1">
    <source>
        <dbReference type="ARBA" id="ARBA00008889"/>
    </source>
</evidence>
<dbReference type="EMBL" id="QRAS01000002">
    <property type="protein sequence ID" value="RDL06525.1"/>
    <property type="molecule type" value="Genomic_DNA"/>
</dbReference>
<dbReference type="InterPro" id="IPR043141">
    <property type="entry name" value="Ribosomal_uL10-like_sf"/>
</dbReference>
<dbReference type="AlphaFoldDB" id="A0A288QVH4"/>
<dbReference type="Gene3D" id="3.30.70.1730">
    <property type="match status" value="1"/>
</dbReference>
<dbReference type="InterPro" id="IPR002363">
    <property type="entry name" value="Ribosomal_uL10_CS_bac"/>
</dbReference>
<dbReference type="HAMAP" id="MF_00362">
    <property type="entry name" value="Ribosomal_uL10"/>
    <property type="match status" value="1"/>
</dbReference>
<keyword evidence="6" id="KW-0694">RNA-binding</keyword>
<sequence>MSEATIALKAEQVTVVSDKFKNSASSVIADLRGLTVEQATNLRKALREEGVELKVIKNKILSRAADAAELSDLNDLFVGPSAVAFSADDAIAPSRVLKKFADEIEALEIKGGVIDGKVVDVEQINKYAALPDKDGLLSMLLSTLQAPVRNFAYAVKAVSEAKEEAAEA</sequence>
<dbReference type="InterPro" id="IPR047865">
    <property type="entry name" value="Ribosomal_uL10_bac_type"/>
</dbReference>
<dbReference type="KEGG" id="wso:WSWS_00148"/>
<dbReference type="CDD" id="cd05797">
    <property type="entry name" value="Ribosomal_L10"/>
    <property type="match status" value="1"/>
</dbReference>
<dbReference type="NCBIfam" id="NF000955">
    <property type="entry name" value="PRK00099.1-1"/>
    <property type="match status" value="1"/>
</dbReference>
<organism evidence="7 8">
    <name type="scientific">Weissella soli</name>
    <dbReference type="NCBI Taxonomy" id="155866"/>
    <lineage>
        <taxon>Bacteria</taxon>
        <taxon>Bacillati</taxon>
        <taxon>Bacillota</taxon>
        <taxon>Bacilli</taxon>
        <taxon>Lactobacillales</taxon>
        <taxon>Lactobacillaceae</taxon>
        <taxon>Weissella</taxon>
    </lineage>
</organism>
<evidence type="ECO:0000256" key="2">
    <source>
        <dbReference type="ARBA" id="ARBA00022980"/>
    </source>
</evidence>
<evidence type="ECO:0000313" key="7">
    <source>
        <dbReference type="EMBL" id="RDL06525.1"/>
    </source>
</evidence>
<reference evidence="7 8" key="1">
    <citation type="submission" date="2018-07" db="EMBL/GenBank/DDBJ databases">
        <title>Genomic Encyclopedia of Type Strains, Phase III (KMG-III): the genomes of soil and plant-associated and newly described type strains.</title>
        <authorList>
            <person name="Whitman W."/>
        </authorList>
    </citation>
    <scope>NUCLEOTIDE SEQUENCE [LARGE SCALE GENOMIC DNA]</scope>
    <source>
        <strain evidence="7 8">CECT 7031</strain>
    </source>
</reference>
<evidence type="ECO:0000256" key="6">
    <source>
        <dbReference type="HAMAP-Rule" id="MF_00362"/>
    </source>
</evidence>
<keyword evidence="2 6" id="KW-0689">Ribosomal protein</keyword>
<protein>
    <recommendedName>
        <fullName evidence="5 6">Large ribosomal subunit protein uL10</fullName>
    </recommendedName>
</protein>
<dbReference type="GO" id="GO:0003735">
    <property type="term" value="F:structural constituent of ribosome"/>
    <property type="evidence" value="ECO:0007669"/>
    <property type="project" value="InterPro"/>
</dbReference>
<name>A0A288QVH4_9LACO</name>
<dbReference type="SUPFAM" id="SSF160369">
    <property type="entry name" value="Ribosomal protein L10-like"/>
    <property type="match status" value="1"/>
</dbReference>
<evidence type="ECO:0000256" key="5">
    <source>
        <dbReference type="ARBA" id="ARBA00035202"/>
    </source>
</evidence>
<proteinExistence type="inferred from homology"/>
<dbReference type="GO" id="GO:0070180">
    <property type="term" value="F:large ribosomal subunit rRNA binding"/>
    <property type="evidence" value="ECO:0007669"/>
    <property type="project" value="UniProtKB-UniRule"/>
</dbReference>
<dbReference type="PROSITE" id="PS01109">
    <property type="entry name" value="RIBOSOMAL_L10"/>
    <property type="match status" value="1"/>
</dbReference>
<evidence type="ECO:0000256" key="3">
    <source>
        <dbReference type="ARBA" id="ARBA00023274"/>
    </source>
</evidence>
<evidence type="ECO:0000313" key="8">
    <source>
        <dbReference type="Proteomes" id="UP000254912"/>
    </source>
</evidence>